<comment type="caution">
    <text evidence="3">The sequence shown here is derived from an EMBL/GenBank/DDBJ whole genome shotgun (WGS) entry which is preliminary data.</text>
</comment>
<accession>A0A9P4MND6</accession>
<evidence type="ECO:0000259" key="2">
    <source>
        <dbReference type="Pfam" id="PF06985"/>
    </source>
</evidence>
<proteinExistence type="predicted"/>
<dbReference type="PANTHER" id="PTHR39596">
    <property type="match status" value="1"/>
</dbReference>
<name>A0A9P4MND6_9PEZI</name>
<dbReference type="EMBL" id="ML996085">
    <property type="protein sequence ID" value="KAF2153611.1"/>
    <property type="molecule type" value="Genomic_DNA"/>
</dbReference>
<dbReference type="PANTHER" id="PTHR39596:SF2">
    <property type="entry name" value="HET DOMAIN PROTEIN (AFU_ORTHOLOGUE AFUA_1G17550)-RELATED"/>
    <property type="match status" value="1"/>
</dbReference>
<reference evidence="3" key="1">
    <citation type="journal article" date="2020" name="Stud. Mycol.">
        <title>101 Dothideomycetes genomes: a test case for predicting lifestyles and emergence of pathogens.</title>
        <authorList>
            <person name="Haridas S."/>
            <person name="Albert R."/>
            <person name="Binder M."/>
            <person name="Bloem J."/>
            <person name="Labutti K."/>
            <person name="Salamov A."/>
            <person name="Andreopoulos B."/>
            <person name="Baker S."/>
            <person name="Barry K."/>
            <person name="Bills G."/>
            <person name="Bluhm B."/>
            <person name="Cannon C."/>
            <person name="Castanera R."/>
            <person name="Culley D."/>
            <person name="Daum C."/>
            <person name="Ezra D."/>
            <person name="Gonzalez J."/>
            <person name="Henrissat B."/>
            <person name="Kuo A."/>
            <person name="Liang C."/>
            <person name="Lipzen A."/>
            <person name="Lutzoni F."/>
            <person name="Magnuson J."/>
            <person name="Mondo S."/>
            <person name="Nolan M."/>
            <person name="Ohm R."/>
            <person name="Pangilinan J."/>
            <person name="Park H.-J."/>
            <person name="Ramirez L."/>
            <person name="Alfaro M."/>
            <person name="Sun H."/>
            <person name="Tritt A."/>
            <person name="Yoshinaga Y."/>
            <person name="Zwiers L.-H."/>
            <person name="Turgeon B."/>
            <person name="Goodwin S."/>
            <person name="Spatafora J."/>
            <person name="Crous P."/>
            <person name="Grigoriev I."/>
        </authorList>
    </citation>
    <scope>NUCLEOTIDE SEQUENCE</scope>
    <source>
        <strain evidence="3">CBS 260.36</strain>
    </source>
</reference>
<evidence type="ECO:0000256" key="1">
    <source>
        <dbReference type="SAM" id="Phobius"/>
    </source>
</evidence>
<dbReference type="InterPro" id="IPR010730">
    <property type="entry name" value="HET"/>
</dbReference>
<feature type="transmembrane region" description="Helical" evidence="1">
    <location>
        <begin position="676"/>
        <end position="693"/>
    </location>
</feature>
<protein>
    <recommendedName>
        <fullName evidence="2">Heterokaryon incompatibility domain-containing protein</fullName>
    </recommendedName>
</protein>
<dbReference type="Proteomes" id="UP000799439">
    <property type="component" value="Unassembled WGS sequence"/>
</dbReference>
<dbReference type="OrthoDB" id="2426273at2759"/>
<keyword evidence="1" id="KW-1133">Transmembrane helix</keyword>
<feature type="transmembrane region" description="Helical" evidence="1">
    <location>
        <begin position="705"/>
        <end position="727"/>
    </location>
</feature>
<dbReference type="Pfam" id="PF06985">
    <property type="entry name" value="HET"/>
    <property type="match status" value="1"/>
</dbReference>
<feature type="domain" description="Heterokaryon incompatibility" evidence="2">
    <location>
        <begin position="151"/>
        <end position="237"/>
    </location>
</feature>
<keyword evidence="4" id="KW-1185">Reference proteome</keyword>
<evidence type="ECO:0000313" key="4">
    <source>
        <dbReference type="Proteomes" id="UP000799439"/>
    </source>
</evidence>
<evidence type="ECO:0000313" key="3">
    <source>
        <dbReference type="EMBL" id="KAF2153611.1"/>
    </source>
</evidence>
<keyword evidence="1" id="KW-0812">Transmembrane</keyword>
<gene>
    <name evidence="3" type="ORF">K461DRAFT_278415</name>
</gene>
<dbReference type="AlphaFoldDB" id="A0A9P4MND6"/>
<keyword evidence="1" id="KW-0472">Membrane</keyword>
<sequence length="740" mass="84813">MPEWSASGTLQQALLRKFVAVDSQEDGSYHGTSRETMISRGWCVHHVNYLEAMLRPVAFQYVSGLERTSLRQEDHSACVKQPWCIAFNVNLKSYTAKHVTDLCSCEEMGIDENELVQIISQRMGVPLISIKDTADGGLALHLEERGRNSKYVAVSHVWADGLGNPNRNGLPKCQLKRLKDILKVLAGKLEENRAEPLFWIDTLCIPVDVARGQLRMKSINRMDSIYAEAEAVLALDAELMATDSRSIENCLARVVTSAWMGRSWTCQEAILAKRIFFQFARELQSVYLIAPNFKHKERRSPFYPRRLVWTSASEDCRRALIKGFLGMTDQNFRWKWVFEATDWVVSQTGCPPTIDDARQSCYTGIGQFWEDRSAHRVLEAWRLHPQSSVQQAFEHFLLHGFFEVKQSWSSMDDRFVIAWNALAGRSSTNEDDKVIILATLMGIDRRDLLLDSIPDTRLRKLIFSLYKIPLALLFVKGKKLYSGSQSPLRWVPVTIGNETIGSYPTLRVQGRYMSCEYGPEERNADRIMVLIVDSVISKSFSEIQLAVAGDMSIRLSTHVQIDDSIRIDSFYYTCFIIELSQGNKRKRGAMLYGTTMTRKEKLYLFYHCPVQVEEIRQPFVHTQDDQAHPTRVMTEDAELCILCDPLPTQQSLTKVPDHSMWIRFERSINVWELADLSFHLSCISCFGIYLLGYHDRFDSRPKLSLIVLSGPLIVLTGLGSSYLFQWWRVLRNNGNSYERE</sequence>
<organism evidence="3 4">
    <name type="scientific">Myriangium duriaei CBS 260.36</name>
    <dbReference type="NCBI Taxonomy" id="1168546"/>
    <lineage>
        <taxon>Eukaryota</taxon>
        <taxon>Fungi</taxon>
        <taxon>Dikarya</taxon>
        <taxon>Ascomycota</taxon>
        <taxon>Pezizomycotina</taxon>
        <taxon>Dothideomycetes</taxon>
        <taxon>Dothideomycetidae</taxon>
        <taxon>Myriangiales</taxon>
        <taxon>Myriangiaceae</taxon>
        <taxon>Myriangium</taxon>
    </lineage>
</organism>